<evidence type="ECO:0000313" key="4">
    <source>
        <dbReference type="Proteomes" id="UP001610706"/>
    </source>
</evidence>
<name>A0ABW7NXN7_9GAMM</name>
<dbReference type="InterPro" id="IPR046524">
    <property type="entry name" value="DUF6701"/>
</dbReference>
<dbReference type="EMBL" id="JBGFTR010000001">
    <property type="protein sequence ID" value="MFH7563968.1"/>
    <property type="molecule type" value="Genomic_DNA"/>
</dbReference>
<evidence type="ECO:0000313" key="3">
    <source>
        <dbReference type="EMBL" id="MFH7563968.1"/>
    </source>
</evidence>
<dbReference type="Pfam" id="PF20419">
    <property type="entry name" value="DUF6701"/>
    <property type="match status" value="1"/>
</dbReference>
<reference evidence="3 4" key="1">
    <citation type="submission" date="2024-08" db="EMBL/GenBank/DDBJ databases">
        <title>Oceanimonas smirnovii Genome sequencing and assembly.</title>
        <authorList>
            <person name="Tang B."/>
        </authorList>
    </citation>
    <scope>NUCLEOTIDE SEQUENCE [LARGE SCALE GENOMIC DNA]</scope>
    <source>
        <strain evidence="3 4">OS2020-119</strain>
    </source>
</reference>
<feature type="domain" description="DUF6701" evidence="2">
    <location>
        <begin position="542"/>
        <end position="991"/>
    </location>
</feature>
<feature type="chain" id="PRO_5045577451" evidence="1">
    <location>
        <begin position="21"/>
        <end position="1013"/>
    </location>
</feature>
<dbReference type="Proteomes" id="UP001610706">
    <property type="component" value="Unassembled WGS sequence"/>
</dbReference>
<keyword evidence="4" id="KW-1185">Reference proteome</keyword>
<evidence type="ECO:0000259" key="2">
    <source>
        <dbReference type="Pfam" id="PF20419"/>
    </source>
</evidence>
<organism evidence="3 4">
    <name type="scientific">Oceanimonas smirnovii</name>
    <dbReference type="NCBI Taxonomy" id="264574"/>
    <lineage>
        <taxon>Bacteria</taxon>
        <taxon>Pseudomonadati</taxon>
        <taxon>Pseudomonadota</taxon>
        <taxon>Gammaproteobacteria</taxon>
        <taxon>Aeromonadales</taxon>
        <taxon>Aeromonadaceae</taxon>
        <taxon>Oceanimonas</taxon>
    </lineage>
</organism>
<comment type="caution">
    <text evidence="3">The sequence shown here is derived from an EMBL/GenBank/DDBJ whole genome shotgun (WGS) entry which is preliminary data.</text>
</comment>
<accession>A0ABW7NXN7</accession>
<evidence type="ECO:0000256" key="1">
    <source>
        <dbReference type="SAM" id="SignalP"/>
    </source>
</evidence>
<sequence>MNKTALFYLTALLAPAPALASGIPALFPFAAQSHDQKGEVEMGWSTSINGTNNGVLDFKKKDDLKGKCDGITCTISGKITPAYSLPRFNHSPFTLPGFKKTNSSFEANCSGSGTIKYDRDAYEKVEAQGSCRLHIANTGDVLIKGDLSAQGSTILYLDSGNYWLDSLKLSGDTKLVINGSGDVNFYVKDNVDVSISNQIGSPSQKVNIFHYDNDEVKLGDNAKWYGDIKSYGDVKLKGSSKLYGAVQVESLDLSGDAQLYLDAGTYWYEEVDLQNSARIIPQGQKLTTFYIEDELELKGNSVLGAPDNSVLVFVYGDGDDDGDIELEGSSRIYGHLYVEGDLDMEGNTRIFGAVNVVDLEMEGSSAINFEEISASDGVHHYQLSFNKEANELTAYACGDEACNDLLLYSDYARLKIDDGENNNNISNFNNFIGKVTDYKPNTKLDKNKCIQFVADKMTPSPDEGELRCYLSDGTRLPSCKLCTEQDVQSYLAAYVYDEITLNEEKLGETTPNFDFYITELNGTGILKTGNKILKEGSKVSFPLDLTYNKAEAISLTIKGDNGKNGKNKQEVEYQLDLVFVPKQLRWSAADCSGDDGFVYAEHAASCTVLGNAGEQVALTLQAYGEGDKLIDDYSAKLQGIVINELTAELEQTREFKQGVFEFEQKSKASFETTSKIASVALIQATVLETCAPYAVSDNGCMLKTDGDIAIVGRTVPDRLLITGIPGKLKNGFAYRGKETEFSEFPYFTIRGCAVGQSDEKCSLKSYRGEFAKGLFIDAVGFKNNSEYLLSLENLNDYISLGGDGVHTVDVPPLTFKKRDLDKSKKLAQLFQDADDDLNLVLNAKVMSDAVINADGTYSPPMGSGQAKIAETGEVRFGFITLMDAEIPVNKEGIMFTKLHYYGESLKQLKEDTGTDYDLSDGSHLQAALDGNSVENLTLGFKPKAEGEVSKEIKVDPYASELKDIIVTIEGLHDWLKPADKDNEGGLADPEALLDITGRFSPGERTFNRREATR</sequence>
<protein>
    <submittedName>
        <fullName evidence="3">DUF6701 domain-containing protein</fullName>
    </submittedName>
</protein>
<gene>
    <name evidence="3" type="ORF">AB9R89_01320</name>
</gene>
<keyword evidence="1" id="KW-0732">Signal</keyword>
<proteinExistence type="predicted"/>
<feature type="signal peptide" evidence="1">
    <location>
        <begin position="1"/>
        <end position="20"/>
    </location>
</feature>
<dbReference type="Gene3D" id="2.160.20.120">
    <property type="match status" value="1"/>
</dbReference>
<dbReference type="RefSeq" id="WP_395544742.1">
    <property type="nucleotide sequence ID" value="NZ_CP166302.1"/>
</dbReference>